<evidence type="ECO:0000256" key="1">
    <source>
        <dbReference type="PIRSR" id="PIRSR605502-1"/>
    </source>
</evidence>
<feature type="binding site" evidence="1">
    <location>
        <position position="62"/>
    </location>
    <ligand>
        <name>Mg(2+)</name>
        <dbReference type="ChEBI" id="CHEBI:18420"/>
        <label>1</label>
    </ligand>
</feature>
<keyword evidence="1" id="KW-0460">Magnesium</keyword>
<feature type="binding site" evidence="1">
    <location>
        <position position="264"/>
    </location>
    <ligand>
        <name>Mg(2+)</name>
        <dbReference type="ChEBI" id="CHEBI:18420"/>
        <label>1</label>
    </ligand>
</feature>
<name>A0A250KWP4_9GAMM</name>
<dbReference type="KEGG" id="mmai:sS8_3443"/>
<feature type="binding site" evidence="1">
    <location>
        <position position="61"/>
    </location>
    <ligand>
        <name>Mg(2+)</name>
        <dbReference type="ChEBI" id="CHEBI:18420"/>
        <label>1</label>
    </ligand>
</feature>
<dbReference type="RefSeq" id="WP_119630606.1">
    <property type="nucleotide sequence ID" value="NZ_AP017928.1"/>
</dbReference>
<dbReference type="InterPro" id="IPR005502">
    <property type="entry name" value="Ribosyl_crysJ1"/>
</dbReference>
<comment type="cofactor">
    <cofactor evidence="1">
        <name>Mg(2+)</name>
        <dbReference type="ChEBI" id="CHEBI:18420"/>
    </cofactor>
    <text evidence="1">Binds 2 magnesium ions per subunit.</text>
</comment>
<dbReference type="OrthoDB" id="9798107at2"/>
<keyword evidence="3" id="KW-1185">Reference proteome</keyword>
<keyword evidence="2" id="KW-0378">Hydrolase</keyword>
<dbReference type="GO" id="GO:0046872">
    <property type="term" value="F:metal ion binding"/>
    <property type="evidence" value="ECO:0007669"/>
    <property type="project" value="UniProtKB-KW"/>
</dbReference>
<gene>
    <name evidence="2" type="ORF">sS8_3443</name>
</gene>
<evidence type="ECO:0000313" key="3">
    <source>
        <dbReference type="Proteomes" id="UP000266313"/>
    </source>
</evidence>
<proteinExistence type="predicted"/>
<accession>A0A250KWP4</accession>
<keyword evidence="1" id="KW-0479">Metal-binding</keyword>
<evidence type="ECO:0000313" key="2">
    <source>
        <dbReference type="EMBL" id="BBA35381.1"/>
    </source>
</evidence>
<feature type="binding site" evidence="1">
    <location>
        <position position="60"/>
    </location>
    <ligand>
        <name>Mg(2+)</name>
        <dbReference type="ChEBI" id="CHEBI:18420"/>
        <label>1</label>
    </ligand>
</feature>
<dbReference type="GO" id="GO:0016787">
    <property type="term" value="F:hydrolase activity"/>
    <property type="evidence" value="ECO:0007669"/>
    <property type="project" value="UniProtKB-KW"/>
</dbReference>
<organism evidence="2 3">
    <name type="scientific">Methylocaldum marinum</name>
    <dbReference type="NCBI Taxonomy" id="1432792"/>
    <lineage>
        <taxon>Bacteria</taxon>
        <taxon>Pseudomonadati</taxon>
        <taxon>Pseudomonadota</taxon>
        <taxon>Gammaproteobacteria</taxon>
        <taxon>Methylococcales</taxon>
        <taxon>Methylococcaceae</taxon>
        <taxon>Methylocaldum</taxon>
    </lineage>
</organism>
<feature type="binding site" evidence="1">
    <location>
        <position position="265"/>
    </location>
    <ligand>
        <name>Mg(2+)</name>
        <dbReference type="ChEBI" id="CHEBI:18420"/>
        <label>1</label>
    </ligand>
</feature>
<sequence>MERLQQEPKQRQDRYRGCLLGLAAGDAVGTTVEFKRRGSFEPVTDMVGGGPFRLAPGEWTDDTSMALCLAASLIECQGFNAKDQMDRYVRWHKEGYMSCHGWCFDIGNTVCDALVRYRKTGDVYAGSEDPLSAGNGSLMRLAPIPLFYARAPRQQALAFAELSSRTTHGAPECLEGCRLFAEMLLRAFEGQSREAILFEHEPGFVTSPNIAAIARGDYRDKSEAEIRGTGYVVPSLEAALWCFLHTDNFEQAILRAANLGDDADTTAAICGQIAGAYYGESGIPLRWLKRLVMVDDIRTMADSLSQPD</sequence>
<protein>
    <submittedName>
        <fullName evidence="2">ADP-ribosyl-(Dinitrogen reductase) hydrolase</fullName>
    </submittedName>
</protein>
<dbReference type="EMBL" id="AP017928">
    <property type="protein sequence ID" value="BBA35381.1"/>
    <property type="molecule type" value="Genomic_DNA"/>
</dbReference>
<dbReference type="InterPro" id="IPR036705">
    <property type="entry name" value="Ribosyl_crysJ1_sf"/>
</dbReference>
<dbReference type="PANTHER" id="PTHR16222">
    <property type="entry name" value="ADP-RIBOSYLGLYCOHYDROLASE"/>
    <property type="match status" value="1"/>
</dbReference>
<dbReference type="InterPro" id="IPR050792">
    <property type="entry name" value="ADP-ribosylglycohydrolase"/>
</dbReference>
<dbReference type="Proteomes" id="UP000266313">
    <property type="component" value="Chromosome"/>
</dbReference>
<dbReference type="SUPFAM" id="SSF101478">
    <property type="entry name" value="ADP-ribosylglycohydrolase"/>
    <property type="match status" value="1"/>
</dbReference>
<feature type="binding site" evidence="1">
    <location>
        <position position="262"/>
    </location>
    <ligand>
        <name>Mg(2+)</name>
        <dbReference type="ChEBI" id="CHEBI:18420"/>
        <label>1</label>
    </ligand>
</feature>
<dbReference type="PANTHER" id="PTHR16222:SF12">
    <property type="entry name" value="ADP-RIBOSYLGLYCOHYDROLASE-RELATED"/>
    <property type="match status" value="1"/>
</dbReference>
<reference evidence="2 3" key="1">
    <citation type="submission" date="2016-12" db="EMBL/GenBank/DDBJ databases">
        <title>Genome sequencing of Methylocaldum marinum.</title>
        <authorList>
            <person name="Takeuchi M."/>
            <person name="Kamagata Y."/>
            <person name="Hiraoka S."/>
            <person name="Oshima K."/>
            <person name="Hattori M."/>
            <person name="Iwasaki W."/>
        </authorList>
    </citation>
    <scope>NUCLEOTIDE SEQUENCE [LARGE SCALE GENOMIC DNA]</scope>
    <source>
        <strain evidence="2 3">S8</strain>
    </source>
</reference>
<dbReference type="AlphaFoldDB" id="A0A250KWP4"/>
<dbReference type="Gene3D" id="1.10.4080.10">
    <property type="entry name" value="ADP-ribosylation/Crystallin J1"/>
    <property type="match status" value="1"/>
</dbReference>
<dbReference type="Pfam" id="PF03747">
    <property type="entry name" value="ADP_ribosyl_GH"/>
    <property type="match status" value="1"/>
</dbReference>